<dbReference type="InterPro" id="IPR038702">
    <property type="entry name" value="Na/K_ATPase_sub_beta_sf"/>
</dbReference>
<dbReference type="GO" id="GO:0001671">
    <property type="term" value="F:ATPase activator activity"/>
    <property type="evidence" value="ECO:0007669"/>
    <property type="project" value="TreeGrafter"/>
</dbReference>
<evidence type="ECO:0000313" key="10">
    <source>
        <dbReference type="Proteomes" id="UP000053268"/>
    </source>
</evidence>
<proteinExistence type="inferred from homology"/>
<dbReference type="GO" id="GO:0030007">
    <property type="term" value="P:intracellular potassium ion homeostasis"/>
    <property type="evidence" value="ECO:0007669"/>
    <property type="project" value="TreeGrafter"/>
</dbReference>
<dbReference type="AlphaFoldDB" id="A0A194PYS8"/>
<reference evidence="9 10" key="1">
    <citation type="journal article" date="2015" name="Nat. Commun.">
        <title>Outbred genome sequencing and CRISPR/Cas9 gene editing in butterflies.</title>
        <authorList>
            <person name="Li X."/>
            <person name="Fan D."/>
            <person name="Zhang W."/>
            <person name="Liu G."/>
            <person name="Zhang L."/>
            <person name="Zhao L."/>
            <person name="Fang X."/>
            <person name="Chen L."/>
            <person name="Dong Y."/>
            <person name="Chen Y."/>
            <person name="Ding Y."/>
            <person name="Zhao R."/>
            <person name="Feng M."/>
            <person name="Zhu Y."/>
            <person name="Feng Y."/>
            <person name="Jiang X."/>
            <person name="Zhu D."/>
            <person name="Xiang H."/>
            <person name="Feng X."/>
            <person name="Li S."/>
            <person name="Wang J."/>
            <person name="Zhang G."/>
            <person name="Kronforst M.R."/>
            <person name="Wang W."/>
        </authorList>
    </citation>
    <scope>NUCLEOTIDE SEQUENCE [LARGE SCALE GENOMIC DNA]</scope>
    <source>
        <strain evidence="9">Ya'a_city_454_Px</strain>
        <tissue evidence="9">Whole body</tissue>
    </source>
</reference>
<protein>
    <submittedName>
        <fullName evidence="9">Sodium/potassium-transporting ATPase subunit beta-1</fullName>
    </submittedName>
</protein>
<dbReference type="GO" id="GO:1990573">
    <property type="term" value="P:potassium ion import across plasma membrane"/>
    <property type="evidence" value="ECO:0007669"/>
    <property type="project" value="TreeGrafter"/>
</dbReference>
<keyword evidence="3 8" id="KW-0812">Transmembrane</keyword>
<evidence type="ECO:0000256" key="5">
    <source>
        <dbReference type="ARBA" id="ARBA00022989"/>
    </source>
</evidence>
<evidence type="ECO:0000256" key="7">
    <source>
        <dbReference type="SAM" id="MobiDB-lite"/>
    </source>
</evidence>
<organism evidence="9 10">
    <name type="scientific">Papilio xuthus</name>
    <name type="common">Asian swallowtail butterfly</name>
    <dbReference type="NCBI Taxonomy" id="66420"/>
    <lineage>
        <taxon>Eukaryota</taxon>
        <taxon>Metazoa</taxon>
        <taxon>Ecdysozoa</taxon>
        <taxon>Arthropoda</taxon>
        <taxon>Hexapoda</taxon>
        <taxon>Insecta</taxon>
        <taxon>Pterygota</taxon>
        <taxon>Neoptera</taxon>
        <taxon>Endopterygota</taxon>
        <taxon>Lepidoptera</taxon>
        <taxon>Glossata</taxon>
        <taxon>Ditrysia</taxon>
        <taxon>Papilionoidea</taxon>
        <taxon>Papilionidae</taxon>
        <taxon>Papilioninae</taxon>
        <taxon>Papilio</taxon>
    </lineage>
</organism>
<name>A0A194PYS8_PAPXU</name>
<feature type="region of interest" description="Disordered" evidence="7">
    <location>
        <begin position="1"/>
        <end position="20"/>
    </location>
</feature>
<dbReference type="GO" id="GO:0005890">
    <property type="term" value="C:sodium:potassium-exchanging ATPase complex"/>
    <property type="evidence" value="ECO:0007669"/>
    <property type="project" value="InterPro"/>
</dbReference>
<dbReference type="EMBL" id="KQ459584">
    <property type="protein sequence ID" value="KPI98481.1"/>
    <property type="molecule type" value="Genomic_DNA"/>
</dbReference>
<evidence type="ECO:0000256" key="1">
    <source>
        <dbReference type="ARBA" id="ARBA00004606"/>
    </source>
</evidence>
<evidence type="ECO:0000256" key="2">
    <source>
        <dbReference type="ARBA" id="ARBA00005876"/>
    </source>
</evidence>
<dbReference type="GO" id="GO:0036376">
    <property type="term" value="P:sodium ion export across plasma membrane"/>
    <property type="evidence" value="ECO:0007669"/>
    <property type="project" value="TreeGrafter"/>
</dbReference>
<keyword evidence="10" id="KW-1185">Reference proteome</keyword>
<keyword evidence="4" id="KW-0735">Signal-anchor</keyword>
<dbReference type="Proteomes" id="UP000053268">
    <property type="component" value="Unassembled WGS sequence"/>
</dbReference>
<evidence type="ECO:0000256" key="8">
    <source>
        <dbReference type="SAM" id="Phobius"/>
    </source>
</evidence>
<evidence type="ECO:0000256" key="6">
    <source>
        <dbReference type="ARBA" id="ARBA00023136"/>
    </source>
</evidence>
<comment type="subcellular location">
    <subcellularLocation>
        <location evidence="1">Membrane</location>
        <topology evidence="1">Single-pass type II membrane protein</topology>
    </subcellularLocation>
</comment>
<dbReference type="InterPro" id="IPR000402">
    <property type="entry name" value="Na/K_ATPase_sub_beta"/>
</dbReference>
<evidence type="ECO:0000256" key="4">
    <source>
        <dbReference type="ARBA" id="ARBA00022968"/>
    </source>
</evidence>
<dbReference type="GO" id="GO:0006883">
    <property type="term" value="P:intracellular sodium ion homeostasis"/>
    <property type="evidence" value="ECO:0007669"/>
    <property type="project" value="TreeGrafter"/>
</dbReference>
<dbReference type="Pfam" id="PF00287">
    <property type="entry name" value="Na_K-ATPase"/>
    <property type="match status" value="1"/>
</dbReference>
<keyword evidence="6 8" id="KW-0472">Membrane</keyword>
<feature type="transmembrane region" description="Helical" evidence="8">
    <location>
        <begin position="51"/>
        <end position="74"/>
    </location>
</feature>
<dbReference type="Gene3D" id="2.60.40.1660">
    <property type="entry name" value="Na, k-atpase alpha subunit"/>
    <property type="match status" value="1"/>
</dbReference>
<dbReference type="PANTHER" id="PTHR11523:SF46">
    <property type="entry name" value="SODIUM_POTASSIUM-TRANSPORTING ATPASE SUBUNIT BETA-2"/>
    <property type="match status" value="1"/>
</dbReference>
<keyword evidence="5 8" id="KW-1133">Transmembrane helix</keyword>
<accession>A0A194PYS8</accession>
<dbReference type="STRING" id="66420.A0A194PYS8"/>
<sequence length="292" mass="32870">MASKSNGVEGSEWARAPPPTGSFGDRIAKIFYDPSDGSILGRTPKRWGIAVVFYSVFYAVLALLFSLCMGGLFLTLDNNKPSFILDSSLIGANPGVAFRPLPADGVLVKITDDASSDRYIKELQEFLSPYKNESWFTSKRSCSAEDNYGFPDAPCFFIKLNRIYGWKPDFYELNSLPSDMDSSLVEYITALPANELEQIWISCWEEKLNETKIEYPWGMGLPGRFYPFLNQAGYNSPLIPVKVTHSVRNETAVIRCRAWAKNIEYNKSLKEPSGYTRIQLQLGQYEKLAADI</sequence>
<dbReference type="PANTHER" id="PTHR11523">
    <property type="entry name" value="SODIUM/POTASSIUM-DEPENDENT ATPASE BETA SUBUNIT"/>
    <property type="match status" value="1"/>
</dbReference>
<evidence type="ECO:0000313" key="9">
    <source>
        <dbReference type="EMBL" id="KPI98481.1"/>
    </source>
</evidence>
<gene>
    <name evidence="9" type="ORF">RR46_03633</name>
</gene>
<evidence type="ECO:0000256" key="3">
    <source>
        <dbReference type="ARBA" id="ARBA00022692"/>
    </source>
</evidence>
<comment type="similarity">
    <text evidence="2">Belongs to the X(+)/potassium ATPases subunit beta family.</text>
</comment>